<dbReference type="PhylomeDB" id="A0A0G4FH28"/>
<proteinExistence type="predicted"/>
<protein>
    <submittedName>
        <fullName evidence="2">Uncharacterized protein</fullName>
    </submittedName>
</protein>
<feature type="compositionally biased region" description="Basic and acidic residues" evidence="1">
    <location>
        <begin position="1"/>
        <end position="16"/>
    </location>
</feature>
<name>A0A0G4FH28_9ALVE</name>
<evidence type="ECO:0000313" key="2">
    <source>
        <dbReference type="EMBL" id="CEM12570.1"/>
    </source>
</evidence>
<gene>
    <name evidence="2" type="ORF">Cvel_16912</name>
</gene>
<organism evidence="2">
    <name type="scientific">Chromera velia CCMP2878</name>
    <dbReference type="NCBI Taxonomy" id="1169474"/>
    <lineage>
        <taxon>Eukaryota</taxon>
        <taxon>Sar</taxon>
        <taxon>Alveolata</taxon>
        <taxon>Colpodellida</taxon>
        <taxon>Chromeraceae</taxon>
        <taxon>Chromera</taxon>
    </lineage>
</organism>
<reference evidence="2" key="1">
    <citation type="submission" date="2014-11" db="EMBL/GenBank/DDBJ databases">
        <authorList>
            <person name="Otto D Thomas"/>
            <person name="Naeem Raeece"/>
        </authorList>
    </citation>
    <scope>NUCLEOTIDE SEQUENCE</scope>
</reference>
<feature type="compositionally biased region" description="Polar residues" evidence="1">
    <location>
        <begin position="20"/>
        <end position="33"/>
    </location>
</feature>
<evidence type="ECO:0000256" key="1">
    <source>
        <dbReference type="SAM" id="MobiDB-lite"/>
    </source>
</evidence>
<dbReference type="EMBL" id="CDMZ01000357">
    <property type="protein sequence ID" value="CEM12570.1"/>
    <property type="molecule type" value="Genomic_DNA"/>
</dbReference>
<dbReference type="AlphaFoldDB" id="A0A0G4FH28"/>
<feature type="compositionally biased region" description="Basic and acidic residues" evidence="1">
    <location>
        <begin position="34"/>
        <end position="45"/>
    </location>
</feature>
<accession>A0A0G4FH28</accession>
<sequence length="125" mass="13722">MDLTEGERTEEEKYEQGETLSNRSKSVSASVQREQVKEKCEDCHSENQTALQTKADTSTKEDIVGMEGQDKGEEHGLENGIALLKSSDQHSGQGVIAGDRYFAPSFGEGQGKAEKEKSITNIQIQ</sequence>
<dbReference type="VEuPathDB" id="CryptoDB:Cvel_16912"/>
<feature type="region of interest" description="Disordered" evidence="1">
    <location>
        <begin position="1"/>
        <end position="61"/>
    </location>
</feature>
<feature type="compositionally biased region" description="Polar residues" evidence="1">
    <location>
        <begin position="46"/>
        <end position="56"/>
    </location>
</feature>